<reference evidence="1" key="1">
    <citation type="submission" date="2022-03" db="EMBL/GenBank/DDBJ databases">
        <title>Complete genome sequence of Caldinitratiruptor microaerophilus.</title>
        <authorList>
            <person name="Mukaiyama R."/>
            <person name="Nishiyama T."/>
            <person name="Ueda K."/>
        </authorList>
    </citation>
    <scope>NUCLEOTIDE SEQUENCE</scope>
    <source>
        <strain evidence="1">JCM 16183</strain>
    </source>
</reference>
<organism evidence="1 2">
    <name type="scientific">Caldinitratiruptor microaerophilus</name>
    <dbReference type="NCBI Taxonomy" id="671077"/>
    <lineage>
        <taxon>Bacteria</taxon>
        <taxon>Bacillati</taxon>
        <taxon>Bacillota</taxon>
        <taxon>Clostridia</taxon>
        <taxon>Eubacteriales</taxon>
        <taxon>Symbiobacteriaceae</taxon>
        <taxon>Caldinitratiruptor</taxon>
    </lineage>
</organism>
<gene>
    <name evidence="1" type="ORF">caldi_12310</name>
</gene>
<protein>
    <submittedName>
        <fullName evidence="1">Uncharacterized protein</fullName>
    </submittedName>
</protein>
<dbReference type="EMBL" id="AP025628">
    <property type="protein sequence ID" value="BDG60141.1"/>
    <property type="molecule type" value="Genomic_DNA"/>
</dbReference>
<keyword evidence="2" id="KW-1185">Reference proteome</keyword>
<evidence type="ECO:0000313" key="1">
    <source>
        <dbReference type="EMBL" id="BDG60141.1"/>
    </source>
</evidence>
<accession>A0AA35G7I8</accession>
<evidence type="ECO:0000313" key="2">
    <source>
        <dbReference type="Proteomes" id="UP001163687"/>
    </source>
</evidence>
<sequence>MTGLTPSERCDRNATSNRFKLMASKFRARPAALTCTREGRLAGAATASGREVGEAWDAPAHR</sequence>
<dbReference type="Proteomes" id="UP001163687">
    <property type="component" value="Chromosome"/>
</dbReference>
<name>A0AA35G7I8_9FIRM</name>
<dbReference type="AlphaFoldDB" id="A0AA35G7I8"/>
<dbReference type="KEGG" id="cmic:caldi_12310"/>
<proteinExistence type="predicted"/>